<dbReference type="GO" id="GO:0016020">
    <property type="term" value="C:membrane"/>
    <property type="evidence" value="ECO:0007669"/>
    <property type="project" value="InterPro"/>
</dbReference>
<dbReference type="SUPFAM" id="SSF55874">
    <property type="entry name" value="ATPase domain of HSP90 chaperone/DNA topoisomerase II/histidine kinase"/>
    <property type="match status" value="1"/>
</dbReference>
<gene>
    <name evidence="5" type="primary">nreB_3</name>
    <name evidence="5" type="ORF">DUPY_01890</name>
</gene>
<dbReference type="AlphaFoldDB" id="A0A1E7X7K8"/>
<dbReference type="Pfam" id="PF02518">
    <property type="entry name" value="HATPase_c"/>
    <property type="match status" value="1"/>
</dbReference>
<dbReference type="InterPro" id="IPR050482">
    <property type="entry name" value="Sensor_HK_TwoCompSys"/>
</dbReference>
<proteinExistence type="predicted"/>
<protein>
    <submittedName>
        <fullName evidence="5">Oxygen sensor histidine kinase NreB</fullName>
        <ecNumber evidence="5">2.7.13.3</ecNumber>
    </submittedName>
</protein>
<organism evidence="5 6">
    <name type="scientific">Duganella phyllosphaerae</name>
    <dbReference type="NCBI Taxonomy" id="762836"/>
    <lineage>
        <taxon>Bacteria</taxon>
        <taxon>Pseudomonadati</taxon>
        <taxon>Pseudomonadota</taxon>
        <taxon>Betaproteobacteria</taxon>
        <taxon>Burkholderiales</taxon>
        <taxon>Oxalobacteraceae</taxon>
        <taxon>Telluria group</taxon>
        <taxon>Duganella</taxon>
    </lineage>
</organism>
<dbReference type="InterPro" id="IPR003594">
    <property type="entry name" value="HATPase_dom"/>
</dbReference>
<keyword evidence="3" id="KW-0902">Two-component regulatory system</keyword>
<reference evidence="6" key="1">
    <citation type="journal article" date="2016" name="Front. Microbiol.">
        <title>Molecular Keys to the Janthinobacterium and Duganella spp. Interaction with the Plant Pathogen Fusarium graminearum.</title>
        <authorList>
            <person name="Haack F.S."/>
            <person name="Poehlein A."/>
            <person name="Kroger C."/>
            <person name="Voigt C.A."/>
            <person name="Piepenbring M."/>
            <person name="Bode H.B."/>
            <person name="Daniel R."/>
            <person name="Schafer W."/>
            <person name="Streit W.R."/>
        </authorList>
    </citation>
    <scope>NUCLEOTIDE SEQUENCE [LARGE SCALE GENOMIC DNA]</scope>
    <source>
        <strain evidence="6">T54</strain>
    </source>
</reference>
<dbReference type="GO" id="GO:0046983">
    <property type="term" value="F:protein dimerization activity"/>
    <property type="evidence" value="ECO:0007669"/>
    <property type="project" value="InterPro"/>
</dbReference>
<dbReference type="EMBL" id="LROM01000016">
    <property type="protein sequence ID" value="OFA09143.1"/>
    <property type="molecule type" value="Genomic_DNA"/>
</dbReference>
<dbReference type="EC" id="2.7.13.3" evidence="5"/>
<dbReference type="InterPro" id="IPR011712">
    <property type="entry name" value="Sig_transdc_His_kin_sub3_dim/P"/>
</dbReference>
<evidence type="ECO:0000259" key="4">
    <source>
        <dbReference type="SMART" id="SM00387"/>
    </source>
</evidence>
<sequence>MRSKRQNRLLVAGLCACAAGLTLQREGLGVAAMLAVMVVWLAYRLGCAERGPAATPPPTGDDIRLAERARIARALHDAFLQSLQSLILRLGVAIARLPAGSNDRLELERALDLSTAVMEEGRDELMYLRAATVSTDLATALARSAERFRHDSAVAVAIHSHGAALAMSALTRSEVVRIACEAIANALRHAQARHVDIALEWGSHALTLAITDDGVGLPDALLLQTRLGGWGLTGMHERAVLIGANLSLARRAEGGSRVTLVVPCTPQPEDAGLAWHQRLYGRRHQW</sequence>
<dbReference type="SMART" id="SM00387">
    <property type="entry name" value="HATPase_c"/>
    <property type="match status" value="1"/>
</dbReference>
<evidence type="ECO:0000313" key="6">
    <source>
        <dbReference type="Proteomes" id="UP000175989"/>
    </source>
</evidence>
<dbReference type="PANTHER" id="PTHR24421">
    <property type="entry name" value="NITRATE/NITRITE SENSOR PROTEIN NARX-RELATED"/>
    <property type="match status" value="1"/>
</dbReference>
<keyword evidence="6" id="KW-1185">Reference proteome</keyword>
<dbReference type="Proteomes" id="UP000175989">
    <property type="component" value="Unassembled WGS sequence"/>
</dbReference>
<dbReference type="OrthoDB" id="5384984at2"/>
<dbReference type="PANTHER" id="PTHR24421:SF62">
    <property type="entry name" value="SENSORY TRANSDUCTION HISTIDINE KINASE"/>
    <property type="match status" value="1"/>
</dbReference>
<evidence type="ECO:0000313" key="5">
    <source>
        <dbReference type="EMBL" id="OFA09143.1"/>
    </source>
</evidence>
<dbReference type="Gene3D" id="3.30.565.10">
    <property type="entry name" value="Histidine kinase-like ATPase, C-terminal domain"/>
    <property type="match status" value="1"/>
</dbReference>
<evidence type="ECO:0000256" key="1">
    <source>
        <dbReference type="ARBA" id="ARBA00022679"/>
    </source>
</evidence>
<keyword evidence="2 5" id="KW-0418">Kinase</keyword>
<feature type="domain" description="Histidine kinase/HSP90-like ATPase" evidence="4">
    <location>
        <begin position="170"/>
        <end position="266"/>
    </location>
</feature>
<dbReference type="Pfam" id="PF07730">
    <property type="entry name" value="HisKA_3"/>
    <property type="match status" value="1"/>
</dbReference>
<accession>A0A1E7X7K8</accession>
<comment type="caution">
    <text evidence="5">The sequence shown here is derived from an EMBL/GenBank/DDBJ whole genome shotgun (WGS) entry which is preliminary data.</text>
</comment>
<dbReference type="InterPro" id="IPR036890">
    <property type="entry name" value="HATPase_C_sf"/>
</dbReference>
<evidence type="ECO:0000256" key="2">
    <source>
        <dbReference type="ARBA" id="ARBA00022777"/>
    </source>
</evidence>
<keyword evidence="1 5" id="KW-0808">Transferase</keyword>
<name>A0A1E7X7K8_9BURK</name>
<dbReference type="CDD" id="cd16917">
    <property type="entry name" value="HATPase_UhpB-NarQ-NarX-like"/>
    <property type="match status" value="1"/>
</dbReference>
<evidence type="ECO:0000256" key="3">
    <source>
        <dbReference type="ARBA" id="ARBA00023012"/>
    </source>
</evidence>
<dbReference type="Gene3D" id="1.20.5.1930">
    <property type="match status" value="1"/>
</dbReference>
<dbReference type="GO" id="GO:0000155">
    <property type="term" value="F:phosphorelay sensor kinase activity"/>
    <property type="evidence" value="ECO:0007669"/>
    <property type="project" value="InterPro"/>
</dbReference>
<dbReference type="RefSeq" id="WP_070245855.1">
    <property type="nucleotide sequence ID" value="NZ_LROM01000016.1"/>
</dbReference>